<evidence type="ECO:0000313" key="2">
    <source>
        <dbReference type="Proteomes" id="UP000223606"/>
    </source>
</evidence>
<keyword evidence="2" id="KW-1185">Reference proteome</keyword>
<dbReference type="KEGG" id="hdi:HDIA_0724"/>
<accession>A0A2C9D453</accession>
<dbReference type="Proteomes" id="UP000223606">
    <property type="component" value="Chromosome 1"/>
</dbReference>
<dbReference type="AlphaFoldDB" id="A0A2C9D453"/>
<name>A0A2C9D453_9HYPH</name>
<dbReference type="RefSeq" id="WP_099554442.1">
    <property type="nucleotide sequence ID" value="NZ_LT960614.1"/>
</dbReference>
<sequence length="131" mass="14848">MKRQEWKAYVSAFRLNARKKLPAGCRATFCNLFEVGGLIYSLRVERQSTAVYSPDPLRRNTWGAPVSIVPAIIRDRAPRHLQADALNWAARYRHNVKADKWAPHMRQISKGAHAAMIAECRGYGSAFARLP</sequence>
<proteinExistence type="predicted"/>
<reference evidence="2" key="1">
    <citation type="submission" date="2017-09" db="EMBL/GenBank/DDBJ databases">
        <title>Genome sequence of Nannocystis excedens DSM 71.</title>
        <authorList>
            <person name="Blom J."/>
        </authorList>
    </citation>
    <scope>NUCLEOTIDE SEQUENCE [LARGE SCALE GENOMIC DNA]</scope>
    <source>
        <strain evidence="2">type strain: E19</strain>
    </source>
</reference>
<dbReference type="EMBL" id="LT960614">
    <property type="protein sequence ID" value="SON54265.1"/>
    <property type="molecule type" value="Genomic_DNA"/>
</dbReference>
<gene>
    <name evidence="1" type="ORF">HDIA_0724</name>
</gene>
<evidence type="ECO:0000313" key="1">
    <source>
        <dbReference type="EMBL" id="SON54265.1"/>
    </source>
</evidence>
<organism evidence="1 2">
    <name type="scientific">Hartmannibacter diazotrophicus</name>
    <dbReference type="NCBI Taxonomy" id="1482074"/>
    <lineage>
        <taxon>Bacteria</taxon>
        <taxon>Pseudomonadati</taxon>
        <taxon>Pseudomonadota</taxon>
        <taxon>Alphaproteobacteria</taxon>
        <taxon>Hyphomicrobiales</taxon>
        <taxon>Pleomorphomonadaceae</taxon>
        <taxon>Hartmannibacter</taxon>
    </lineage>
</organism>
<protein>
    <submittedName>
        <fullName evidence="1">Uncharacterized protein</fullName>
    </submittedName>
</protein>